<dbReference type="GO" id="GO:0015628">
    <property type="term" value="P:protein secretion by the type II secretion system"/>
    <property type="evidence" value="ECO:0007669"/>
    <property type="project" value="InterPro"/>
</dbReference>
<dbReference type="PRINTS" id="PR00813">
    <property type="entry name" value="BCTERIALGSPG"/>
</dbReference>
<dbReference type="NCBIfam" id="TIGR02532">
    <property type="entry name" value="IV_pilin_GFxxxE"/>
    <property type="match status" value="1"/>
</dbReference>
<dbReference type="Pfam" id="PF16732">
    <property type="entry name" value="ComP_DUS"/>
    <property type="match status" value="1"/>
</dbReference>
<dbReference type="InterPro" id="IPR000983">
    <property type="entry name" value="Bac_GSPG_pilin"/>
</dbReference>
<keyword evidence="2" id="KW-0472">Membrane</keyword>
<keyword evidence="1" id="KW-0488">Methylation</keyword>
<protein>
    <submittedName>
        <fullName evidence="3">Type IV pilus assembly protein PilE</fullName>
    </submittedName>
</protein>
<dbReference type="SUPFAM" id="SSF54523">
    <property type="entry name" value="Pili subunits"/>
    <property type="match status" value="1"/>
</dbReference>
<dbReference type="Pfam" id="PF07963">
    <property type="entry name" value="N_methyl"/>
    <property type="match status" value="1"/>
</dbReference>
<dbReference type="EMBL" id="FNVQ01000004">
    <property type="protein sequence ID" value="SEG76846.1"/>
    <property type="molecule type" value="Genomic_DNA"/>
</dbReference>
<evidence type="ECO:0000256" key="2">
    <source>
        <dbReference type="SAM" id="Phobius"/>
    </source>
</evidence>
<proteinExistence type="predicted"/>
<dbReference type="PANTHER" id="PTHR30093">
    <property type="entry name" value="GENERAL SECRETION PATHWAY PROTEIN G"/>
    <property type="match status" value="1"/>
</dbReference>
<evidence type="ECO:0000256" key="1">
    <source>
        <dbReference type="ARBA" id="ARBA00022481"/>
    </source>
</evidence>
<accession>A0A1H6CWR9</accession>
<dbReference type="AlphaFoldDB" id="A0A1H6CWR9"/>
<dbReference type="Gene3D" id="3.30.700.10">
    <property type="entry name" value="Glycoprotein, Type 4 Pilin"/>
    <property type="match status" value="1"/>
</dbReference>
<evidence type="ECO:0000313" key="4">
    <source>
        <dbReference type="Proteomes" id="UP000236745"/>
    </source>
</evidence>
<dbReference type="GO" id="GO:0043683">
    <property type="term" value="P:type IV pilus assembly"/>
    <property type="evidence" value="ECO:0007669"/>
    <property type="project" value="InterPro"/>
</dbReference>
<dbReference type="PANTHER" id="PTHR30093:SF47">
    <property type="entry name" value="TYPE IV PILUS NON-CORE MINOR PILIN PILE"/>
    <property type="match status" value="1"/>
</dbReference>
<organism evidence="3 4">
    <name type="scientific">Marinobacterium lutimaris</name>
    <dbReference type="NCBI Taxonomy" id="568106"/>
    <lineage>
        <taxon>Bacteria</taxon>
        <taxon>Pseudomonadati</taxon>
        <taxon>Pseudomonadota</taxon>
        <taxon>Gammaproteobacteria</taxon>
        <taxon>Oceanospirillales</taxon>
        <taxon>Oceanospirillaceae</taxon>
        <taxon>Marinobacterium</taxon>
    </lineage>
</organism>
<dbReference type="OrthoDB" id="5296638at2"/>
<name>A0A1H6CWR9_9GAMM</name>
<dbReference type="GO" id="GO:0015627">
    <property type="term" value="C:type II protein secretion system complex"/>
    <property type="evidence" value="ECO:0007669"/>
    <property type="project" value="InterPro"/>
</dbReference>
<dbReference type="PROSITE" id="PS00409">
    <property type="entry name" value="PROKAR_NTER_METHYL"/>
    <property type="match status" value="1"/>
</dbReference>
<keyword evidence="2" id="KW-0812">Transmembrane</keyword>
<sequence>MGVNVKGRTQGFTLIELMITVAVVGILAAIAYPSYQEYVKESRRSNARVDLLQLAQFMERYYTSNGRYTASGGVAPTLPYSQSPKDGSTKYYDLSLPAAALTNSTYTLQAVPKGAMNGDRCGTLTLTHTGVKGVQGGSSGADDCWGL</sequence>
<keyword evidence="2" id="KW-1133">Transmembrane helix</keyword>
<dbReference type="InterPro" id="IPR012902">
    <property type="entry name" value="N_methyl_site"/>
</dbReference>
<dbReference type="Proteomes" id="UP000236745">
    <property type="component" value="Unassembled WGS sequence"/>
</dbReference>
<feature type="transmembrane region" description="Helical" evidence="2">
    <location>
        <begin position="12"/>
        <end position="35"/>
    </location>
</feature>
<keyword evidence="4" id="KW-1185">Reference proteome</keyword>
<evidence type="ECO:0000313" key="3">
    <source>
        <dbReference type="EMBL" id="SEG76846.1"/>
    </source>
</evidence>
<dbReference type="InterPro" id="IPR031982">
    <property type="entry name" value="PilE-like"/>
</dbReference>
<gene>
    <name evidence="3" type="ORF">SAMN05444390_104191</name>
</gene>
<reference evidence="3 4" key="1">
    <citation type="submission" date="2016-10" db="EMBL/GenBank/DDBJ databases">
        <authorList>
            <person name="de Groot N.N."/>
        </authorList>
    </citation>
    <scope>NUCLEOTIDE SEQUENCE [LARGE SCALE GENOMIC DNA]</scope>
    <source>
        <strain evidence="3 4">DSM 22012</strain>
    </source>
</reference>
<dbReference type="InterPro" id="IPR045584">
    <property type="entry name" value="Pilin-like"/>
</dbReference>